<sequence length="211" mass="24631">MRCIRPFEMLNSAPASRAIKQKPFKFFTQVINHPLFLEVISHGWNSLHPLYHSRSTLKLFQTKLKGLKSEIRGLNKDMFGDLLSRVEHAYDDLCLKQTVATDFPSTEAFEEVSAGWEHWHHISGLEEQFFFQKLRVQWLGLGDRNNCSYHNVFQARNSKNSNRRIVTEDGRRDETWVLRPRARGLCYGNLDEDARFRDRRSVLAHGRGDLG</sequence>
<evidence type="ECO:0000313" key="2">
    <source>
        <dbReference type="Proteomes" id="UP000712600"/>
    </source>
</evidence>
<gene>
    <name evidence="1" type="ORF">F2Q69_00022068</name>
</gene>
<dbReference type="Proteomes" id="UP000712600">
    <property type="component" value="Unassembled WGS sequence"/>
</dbReference>
<dbReference type="AlphaFoldDB" id="A0A8S9QGK3"/>
<proteinExistence type="predicted"/>
<protein>
    <submittedName>
        <fullName evidence="1">Uncharacterized protein</fullName>
    </submittedName>
</protein>
<organism evidence="1 2">
    <name type="scientific">Brassica cretica</name>
    <name type="common">Mustard</name>
    <dbReference type="NCBI Taxonomy" id="69181"/>
    <lineage>
        <taxon>Eukaryota</taxon>
        <taxon>Viridiplantae</taxon>
        <taxon>Streptophyta</taxon>
        <taxon>Embryophyta</taxon>
        <taxon>Tracheophyta</taxon>
        <taxon>Spermatophyta</taxon>
        <taxon>Magnoliopsida</taxon>
        <taxon>eudicotyledons</taxon>
        <taxon>Gunneridae</taxon>
        <taxon>Pentapetalae</taxon>
        <taxon>rosids</taxon>
        <taxon>malvids</taxon>
        <taxon>Brassicales</taxon>
        <taxon>Brassicaceae</taxon>
        <taxon>Brassiceae</taxon>
        <taxon>Brassica</taxon>
    </lineage>
</organism>
<dbReference type="EMBL" id="QGKX02001290">
    <property type="protein sequence ID" value="KAF3537344.1"/>
    <property type="molecule type" value="Genomic_DNA"/>
</dbReference>
<reference evidence="1" key="1">
    <citation type="submission" date="2019-12" db="EMBL/GenBank/DDBJ databases">
        <title>Genome sequencing and annotation of Brassica cretica.</title>
        <authorList>
            <person name="Studholme D.J."/>
            <person name="Sarris P."/>
        </authorList>
    </citation>
    <scope>NUCLEOTIDE SEQUENCE</scope>
    <source>
        <strain evidence="1">PFS-109/04</strain>
        <tissue evidence="1">Leaf</tissue>
    </source>
</reference>
<accession>A0A8S9QGK3</accession>
<comment type="caution">
    <text evidence="1">The sequence shown here is derived from an EMBL/GenBank/DDBJ whole genome shotgun (WGS) entry which is preliminary data.</text>
</comment>
<evidence type="ECO:0000313" key="1">
    <source>
        <dbReference type="EMBL" id="KAF3537344.1"/>
    </source>
</evidence>
<name>A0A8S9QGK3_BRACR</name>